<evidence type="ECO:0000313" key="3">
    <source>
        <dbReference type="EMBL" id="TFK37904.1"/>
    </source>
</evidence>
<keyword evidence="4" id="KW-1185">Reference proteome</keyword>
<proteinExistence type="predicted"/>
<dbReference type="Proteomes" id="UP000308652">
    <property type="component" value="Unassembled WGS sequence"/>
</dbReference>
<dbReference type="EMBL" id="ML213605">
    <property type="protein sequence ID" value="TFK37904.1"/>
    <property type="molecule type" value="Genomic_DNA"/>
</dbReference>
<organism evidence="3 4">
    <name type="scientific">Crucibulum laeve</name>
    <dbReference type="NCBI Taxonomy" id="68775"/>
    <lineage>
        <taxon>Eukaryota</taxon>
        <taxon>Fungi</taxon>
        <taxon>Dikarya</taxon>
        <taxon>Basidiomycota</taxon>
        <taxon>Agaricomycotina</taxon>
        <taxon>Agaricomycetes</taxon>
        <taxon>Agaricomycetidae</taxon>
        <taxon>Agaricales</taxon>
        <taxon>Agaricineae</taxon>
        <taxon>Nidulariaceae</taxon>
        <taxon>Crucibulum</taxon>
    </lineage>
</organism>
<feature type="transmembrane region" description="Helical" evidence="2">
    <location>
        <begin position="57"/>
        <end position="77"/>
    </location>
</feature>
<evidence type="ECO:0000256" key="1">
    <source>
        <dbReference type="SAM" id="MobiDB-lite"/>
    </source>
</evidence>
<keyword evidence="2" id="KW-1133">Transmembrane helix</keyword>
<accession>A0A5C3LXN7</accession>
<sequence>MKEGRNKTKVKRCTPTNAHTRPETPQCPRGHVLLPFSECGIGGMPEALSFDLCSCQVPAVLLLFAGFLCYSLLLLTWTSCLPRRPPKTPWTPSWL</sequence>
<dbReference type="AlphaFoldDB" id="A0A5C3LXN7"/>
<protein>
    <submittedName>
        <fullName evidence="3">Uncharacterized protein</fullName>
    </submittedName>
</protein>
<feature type="region of interest" description="Disordered" evidence="1">
    <location>
        <begin position="1"/>
        <end position="26"/>
    </location>
</feature>
<evidence type="ECO:0000313" key="4">
    <source>
        <dbReference type="Proteomes" id="UP000308652"/>
    </source>
</evidence>
<name>A0A5C3LXN7_9AGAR</name>
<reference evidence="3 4" key="1">
    <citation type="journal article" date="2019" name="Nat. Ecol. Evol.">
        <title>Megaphylogeny resolves global patterns of mushroom evolution.</title>
        <authorList>
            <person name="Varga T."/>
            <person name="Krizsan K."/>
            <person name="Foldi C."/>
            <person name="Dima B."/>
            <person name="Sanchez-Garcia M."/>
            <person name="Sanchez-Ramirez S."/>
            <person name="Szollosi G.J."/>
            <person name="Szarkandi J.G."/>
            <person name="Papp V."/>
            <person name="Albert L."/>
            <person name="Andreopoulos W."/>
            <person name="Angelini C."/>
            <person name="Antonin V."/>
            <person name="Barry K.W."/>
            <person name="Bougher N.L."/>
            <person name="Buchanan P."/>
            <person name="Buyck B."/>
            <person name="Bense V."/>
            <person name="Catcheside P."/>
            <person name="Chovatia M."/>
            <person name="Cooper J."/>
            <person name="Damon W."/>
            <person name="Desjardin D."/>
            <person name="Finy P."/>
            <person name="Geml J."/>
            <person name="Haridas S."/>
            <person name="Hughes K."/>
            <person name="Justo A."/>
            <person name="Karasinski D."/>
            <person name="Kautmanova I."/>
            <person name="Kiss B."/>
            <person name="Kocsube S."/>
            <person name="Kotiranta H."/>
            <person name="LaButti K.M."/>
            <person name="Lechner B.E."/>
            <person name="Liimatainen K."/>
            <person name="Lipzen A."/>
            <person name="Lukacs Z."/>
            <person name="Mihaltcheva S."/>
            <person name="Morgado L.N."/>
            <person name="Niskanen T."/>
            <person name="Noordeloos M.E."/>
            <person name="Ohm R.A."/>
            <person name="Ortiz-Santana B."/>
            <person name="Ovrebo C."/>
            <person name="Racz N."/>
            <person name="Riley R."/>
            <person name="Savchenko A."/>
            <person name="Shiryaev A."/>
            <person name="Soop K."/>
            <person name="Spirin V."/>
            <person name="Szebenyi C."/>
            <person name="Tomsovsky M."/>
            <person name="Tulloss R.E."/>
            <person name="Uehling J."/>
            <person name="Grigoriev I.V."/>
            <person name="Vagvolgyi C."/>
            <person name="Papp T."/>
            <person name="Martin F.M."/>
            <person name="Miettinen O."/>
            <person name="Hibbett D.S."/>
            <person name="Nagy L.G."/>
        </authorList>
    </citation>
    <scope>NUCLEOTIDE SEQUENCE [LARGE SCALE GENOMIC DNA]</scope>
    <source>
        <strain evidence="3 4">CBS 166.37</strain>
    </source>
</reference>
<evidence type="ECO:0000256" key="2">
    <source>
        <dbReference type="SAM" id="Phobius"/>
    </source>
</evidence>
<gene>
    <name evidence="3" type="ORF">BDQ12DRAFT_684335</name>
</gene>
<keyword evidence="2" id="KW-0812">Transmembrane</keyword>
<keyword evidence="2" id="KW-0472">Membrane</keyword>